<proteinExistence type="predicted"/>
<organism evidence="3">
    <name type="scientific">freshwater metagenome</name>
    <dbReference type="NCBI Taxonomy" id="449393"/>
    <lineage>
        <taxon>unclassified sequences</taxon>
        <taxon>metagenomes</taxon>
        <taxon>ecological metagenomes</taxon>
    </lineage>
</organism>
<feature type="transmembrane region" description="Helical" evidence="2">
    <location>
        <begin position="38"/>
        <end position="66"/>
    </location>
</feature>
<keyword evidence="2" id="KW-1133">Transmembrane helix</keyword>
<name>A0A6J7RSC7_9ZZZZ</name>
<dbReference type="AlphaFoldDB" id="A0A6J7RSC7"/>
<sequence>MPKASGISATGVNFRSSFSSSEVGGRGSKLGGGGGFEMVVVVVVFWEVVLVLSAGIGSVDVLSAIVEV</sequence>
<feature type="compositionally biased region" description="Polar residues" evidence="1">
    <location>
        <begin position="7"/>
        <end position="22"/>
    </location>
</feature>
<accession>A0A6J7RSC7</accession>
<keyword evidence="2" id="KW-0812">Transmembrane</keyword>
<gene>
    <name evidence="3" type="ORF">UFOPK4134_01067</name>
</gene>
<feature type="region of interest" description="Disordered" evidence="1">
    <location>
        <begin position="1"/>
        <end position="33"/>
    </location>
</feature>
<evidence type="ECO:0000256" key="2">
    <source>
        <dbReference type="SAM" id="Phobius"/>
    </source>
</evidence>
<keyword evidence="2" id="KW-0472">Membrane</keyword>
<reference evidence="3" key="1">
    <citation type="submission" date="2020-05" db="EMBL/GenBank/DDBJ databases">
        <authorList>
            <person name="Chiriac C."/>
            <person name="Salcher M."/>
            <person name="Ghai R."/>
            <person name="Kavagutti S V."/>
        </authorList>
    </citation>
    <scope>NUCLEOTIDE SEQUENCE</scope>
</reference>
<feature type="compositionally biased region" description="Gly residues" evidence="1">
    <location>
        <begin position="24"/>
        <end position="33"/>
    </location>
</feature>
<evidence type="ECO:0000256" key="1">
    <source>
        <dbReference type="SAM" id="MobiDB-lite"/>
    </source>
</evidence>
<protein>
    <submittedName>
        <fullName evidence="3">Unannotated protein</fullName>
    </submittedName>
</protein>
<dbReference type="EMBL" id="CAFBPS010000079">
    <property type="protein sequence ID" value="CAB5031811.1"/>
    <property type="molecule type" value="Genomic_DNA"/>
</dbReference>
<evidence type="ECO:0000313" key="3">
    <source>
        <dbReference type="EMBL" id="CAB5031811.1"/>
    </source>
</evidence>